<reference evidence="5 6" key="1">
    <citation type="submission" date="2020-08" db="EMBL/GenBank/DDBJ databases">
        <title>Genomic Encyclopedia of Type Strains, Phase IV (KMG-IV): sequencing the most valuable type-strain genomes for metagenomic binning, comparative biology and taxonomic classification.</title>
        <authorList>
            <person name="Goeker M."/>
        </authorList>
    </citation>
    <scope>NUCLEOTIDE SEQUENCE [LARGE SCALE GENOMIC DNA]</scope>
    <source>
        <strain evidence="5 6">DSM 22368</strain>
    </source>
</reference>
<proteinExistence type="predicted"/>
<dbReference type="InterPro" id="IPR011051">
    <property type="entry name" value="RmlC_Cupin_sf"/>
</dbReference>
<accession>A0A7X0MWS0</accession>
<dbReference type="AlphaFoldDB" id="A0A7X0MWS0"/>
<evidence type="ECO:0000259" key="4">
    <source>
        <dbReference type="PROSITE" id="PS01124"/>
    </source>
</evidence>
<feature type="domain" description="HTH araC/xylS-type" evidence="4">
    <location>
        <begin position="207"/>
        <end position="305"/>
    </location>
</feature>
<dbReference type="PANTHER" id="PTHR46796">
    <property type="entry name" value="HTH-TYPE TRANSCRIPTIONAL ACTIVATOR RHAS-RELATED"/>
    <property type="match status" value="1"/>
</dbReference>
<dbReference type="InterPro" id="IPR014710">
    <property type="entry name" value="RmlC-like_jellyroll"/>
</dbReference>
<dbReference type="Gene3D" id="1.10.10.60">
    <property type="entry name" value="Homeodomain-like"/>
    <property type="match status" value="2"/>
</dbReference>
<dbReference type="InterPro" id="IPR009057">
    <property type="entry name" value="Homeodomain-like_sf"/>
</dbReference>
<gene>
    <name evidence="5" type="ORF">HNR48_003323</name>
</gene>
<dbReference type="InterPro" id="IPR018060">
    <property type="entry name" value="HTH_AraC"/>
</dbReference>
<evidence type="ECO:0000256" key="1">
    <source>
        <dbReference type="ARBA" id="ARBA00023015"/>
    </source>
</evidence>
<evidence type="ECO:0000313" key="6">
    <source>
        <dbReference type="Proteomes" id="UP000528457"/>
    </source>
</evidence>
<comment type="caution">
    <text evidence="5">The sequence shown here is derived from an EMBL/GenBank/DDBJ whole genome shotgun (WGS) entry which is preliminary data.</text>
</comment>
<evidence type="ECO:0000256" key="3">
    <source>
        <dbReference type="ARBA" id="ARBA00023163"/>
    </source>
</evidence>
<sequence>MDALTDILNTLRLSSSFYFRTELTSPWGVEVPAKEKVARFHVVIRGQCWLRVDGEEEGIHLSNGDLVVIPHGASHQLADTTTTDIRPLEDVLDEVSYVGSGPLVYGGDGPGCCLVCGEFAFSDLGQHPLLENLPRTLFVPGNQSYNSQWLDSAIGFISHEASNLEPGAHAIIDRLSEIMLIQVIRATLDASEEKIPFLSAFVDARINQVLAAIHADPANDWSVENLGQLVNMSRSSFSSCFTELTSMTPLQYVIFVRLEKASRLLIETTIPLINVADSIGYRSEAAFSQAFKKQYGMRPGEFRRAHTEKAA</sequence>
<dbReference type="Pfam" id="PF12833">
    <property type="entry name" value="HTH_18"/>
    <property type="match status" value="1"/>
</dbReference>
<keyword evidence="3" id="KW-0804">Transcription</keyword>
<keyword evidence="6" id="KW-1185">Reference proteome</keyword>
<dbReference type="PROSITE" id="PS01124">
    <property type="entry name" value="HTH_ARAC_FAMILY_2"/>
    <property type="match status" value="1"/>
</dbReference>
<dbReference type="InParanoid" id="A0A7X0MWS0"/>
<evidence type="ECO:0000256" key="2">
    <source>
        <dbReference type="ARBA" id="ARBA00023125"/>
    </source>
</evidence>
<dbReference type="PRINTS" id="PR00032">
    <property type="entry name" value="HTHARAC"/>
</dbReference>
<dbReference type="RefSeq" id="WP_166843988.1">
    <property type="nucleotide sequence ID" value="NZ_JAAONY010000003.1"/>
</dbReference>
<name>A0A7X0MWS0_9GAMM</name>
<dbReference type="FunCoup" id="A0A7X0MWS0">
    <property type="interactions" value="71"/>
</dbReference>
<dbReference type="Pfam" id="PF12852">
    <property type="entry name" value="Cupin_6"/>
    <property type="match status" value="1"/>
</dbReference>
<dbReference type="EMBL" id="JACHHT010000003">
    <property type="protein sequence ID" value="MBB6523021.1"/>
    <property type="molecule type" value="Genomic_DNA"/>
</dbReference>
<dbReference type="GO" id="GO:0003700">
    <property type="term" value="F:DNA-binding transcription factor activity"/>
    <property type="evidence" value="ECO:0007669"/>
    <property type="project" value="InterPro"/>
</dbReference>
<dbReference type="PANTHER" id="PTHR46796:SF7">
    <property type="entry name" value="ARAC FAMILY TRANSCRIPTIONAL REGULATOR"/>
    <property type="match status" value="1"/>
</dbReference>
<keyword evidence="2 5" id="KW-0238">DNA-binding</keyword>
<dbReference type="SUPFAM" id="SSF46689">
    <property type="entry name" value="Homeodomain-like"/>
    <property type="match status" value="2"/>
</dbReference>
<dbReference type="SUPFAM" id="SSF51182">
    <property type="entry name" value="RmlC-like cupins"/>
    <property type="match status" value="1"/>
</dbReference>
<organism evidence="5 6">
    <name type="scientific">Pseudoteredinibacter isoporae</name>
    <dbReference type="NCBI Taxonomy" id="570281"/>
    <lineage>
        <taxon>Bacteria</taxon>
        <taxon>Pseudomonadati</taxon>
        <taxon>Pseudomonadota</taxon>
        <taxon>Gammaproteobacteria</taxon>
        <taxon>Cellvibrionales</taxon>
        <taxon>Cellvibrionaceae</taxon>
        <taxon>Pseudoteredinibacter</taxon>
    </lineage>
</organism>
<dbReference type="SMART" id="SM00342">
    <property type="entry name" value="HTH_ARAC"/>
    <property type="match status" value="1"/>
</dbReference>
<dbReference type="InterPro" id="IPR020449">
    <property type="entry name" value="Tscrpt_reg_AraC-type_HTH"/>
</dbReference>
<protein>
    <submittedName>
        <fullName evidence="5">AraC-like DNA-binding protein</fullName>
    </submittedName>
</protein>
<evidence type="ECO:0000313" key="5">
    <source>
        <dbReference type="EMBL" id="MBB6523021.1"/>
    </source>
</evidence>
<dbReference type="Gene3D" id="2.60.120.10">
    <property type="entry name" value="Jelly Rolls"/>
    <property type="match status" value="1"/>
</dbReference>
<keyword evidence="1" id="KW-0805">Transcription regulation</keyword>
<dbReference type="Proteomes" id="UP000528457">
    <property type="component" value="Unassembled WGS sequence"/>
</dbReference>
<dbReference type="InterPro" id="IPR050204">
    <property type="entry name" value="AraC_XylS_family_regulators"/>
</dbReference>
<dbReference type="InterPro" id="IPR032783">
    <property type="entry name" value="AraC_lig"/>
</dbReference>
<dbReference type="GO" id="GO:0043565">
    <property type="term" value="F:sequence-specific DNA binding"/>
    <property type="evidence" value="ECO:0007669"/>
    <property type="project" value="InterPro"/>
</dbReference>